<dbReference type="PANTHER" id="PTHR30349:SF41">
    <property type="entry name" value="INTEGRASE_RECOMBINASE PROTEIN MJ0367-RELATED"/>
    <property type="match status" value="1"/>
</dbReference>
<keyword evidence="3" id="KW-0233">DNA recombination</keyword>
<accession>A0A0A3IGD4</accession>
<comment type="similarity">
    <text evidence="1">Belongs to the 'phage' integrase family.</text>
</comment>
<evidence type="ECO:0000313" key="6">
    <source>
        <dbReference type="EMBL" id="KGR81878.1"/>
    </source>
</evidence>
<keyword evidence="7" id="KW-1185">Reference proteome</keyword>
<evidence type="ECO:0000256" key="1">
    <source>
        <dbReference type="ARBA" id="ARBA00008857"/>
    </source>
</evidence>
<dbReference type="InterPro" id="IPR050090">
    <property type="entry name" value="Tyrosine_recombinase_XerCD"/>
</dbReference>
<keyword evidence="2 4" id="KW-0238">DNA-binding</keyword>
<dbReference type="GO" id="GO:0015074">
    <property type="term" value="P:DNA integration"/>
    <property type="evidence" value="ECO:0007669"/>
    <property type="project" value="InterPro"/>
</dbReference>
<dbReference type="Gene3D" id="1.10.443.10">
    <property type="entry name" value="Intergrase catalytic core"/>
    <property type="match status" value="1"/>
</dbReference>
<evidence type="ECO:0000256" key="3">
    <source>
        <dbReference type="ARBA" id="ARBA00023172"/>
    </source>
</evidence>
<dbReference type="Proteomes" id="UP000030437">
    <property type="component" value="Unassembled WGS sequence"/>
</dbReference>
<dbReference type="PROSITE" id="PS51900">
    <property type="entry name" value="CB"/>
    <property type="match status" value="1"/>
</dbReference>
<evidence type="ECO:0000256" key="4">
    <source>
        <dbReference type="PROSITE-ProRule" id="PRU01248"/>
    </source>
</evidence>
<dbReference type="GO" id="GO:0006310">
    <property type="term" value="P:DNA recombination"/>
    <property type="evidence" value="ECO:0007669"/>
    <property type="project" value="UniProtKB-KW"/>
</dbReference>
<dbReference type="STRING" id="1220589.CD32_21430"/>
<protein>
    <recommendedName>
        <fullName evidence="5">Core-binding (CB) domain-containing protein</fullName>
    </recommendedName>
</protein>
<sequence length="290" mass="34089">MANHYTEAFRAFLQGLNKSRHTIKQYVNDAKQFEKFLDEESYRENFSAGLKAYIDQLHTKYNTANSINRKLAAMRSYLEFLYSRKYIKAYDESVLEPVAKQKPKLSALTDKELRGVLNCWHQMYEIAETDENAWLAMRNLAITYTIAILGIKPAELVKMKWSHINEEEMNIKIMERLSYRTLELPADLLAVLLQYKQETELFFPQLEAVDEMWLGVGNKLGEPITVKTVERVFLQLSKLLGFKVTCTNLRYTVIETYMKQQKDEELFAKFGYARKGVLIERHKRLLKEEQ</sequence>
<evidence type="ECO:0000313" key="7">
    <source>
        <dbReference type="Proteomes" id="UP000030437"/>
    </source>
</evidence>
<dbReference type="RefSeq" id="WP_036158896.1">
    <property type="nucleotide sequence ID" value="NZ_AVCX01000001.1"/>
</dbReference>
<name>A0A0A3IGD4_9BACI</name>
<reference evidence="6 7" key="1">
    <citation type="submission" date="2014-02" db="EMBL/GenBank/DDBJ databases">
        <title>Draft genome sequence of Lysinibacillus odysseyi NBRC 100172.</title>
        <authorList>
            <person name="Zhang F."/>
            <person name="Wang G."/>
            <person name="Zhang L."/>
        </authorList>
    </citation>
    <scope>NUCLEOTIDE SEQUENCE [LARGE SCALE GENOMIC DNA]</scope>
    <source>
        <strain evidence="6 7">NBRC 100172</strain>
    </source>
</reference>
<dbReference type="InterPro" id="IPR013762">
    <property type="entry name" value="Integrase-like_cat_sf"/>
</dbReference>
<dbReference type="InterPro" id="IPR011010">
    <property type="entry name" value="DNA_brk_join_enz"/>
</dbReference>
<dbReference type="InterPro" id="IPR044068">
    <property type="entry name" value="CB"/>
</dbReference>
<dbReference type="Gene3D" id="1.10.150.130">
    <property type="match status" value="1"/>
</dbReference>
<dbReference type="EMBL" id="JPVP01000060">
    <property type="protein sequence ID" value="KGR81878.1"/>
    <property type="molecule type" value="Genomic_DNA"/>
</dbReference>
<evidence type="ECO:0000256" key="2">
    <source>
        <dbReference type="ARBA" id="ARBA00023125"/>
    </source>
</evidence>
<dbReference type="AlphaFoldDB" id="A0A0A3IGD4"/>
<dbReference type="Pfam" id="PF02899">
    <property type="entry name" value="Phage_int_SAM_1"/>
    <property type="match status" value="1"/>
</dbReference>
<organism evidence="6 7">
    <name type="scientific">Lysinibacillus odysseyi 34hs-1 = NBRC 100172</name>
    <dbReference type="NCBI Taxonomy" id="1220589"/>
    <lineage>
        <taxon>Bacteria</taxon>
        <taxon>Bacillati</taxon>
        <taxon>Bacillota</taxon>
        <taxon>Bacilli</taxon>
        <taxon>Bacillales</taxon>
        <taxon>Bacillaceae</taxon>
        <taxon>Lysinibacillus</taxon>
    </lineage>
</organism>
<dbReference type="InterPro" id="IPR004107">
    <property type="entry name" value="Integrase_SAM-like_N"/>
</dbReference>
<comment type="caution">
    <text evidence="6">The sequence shown here is derived from an EMBL/GenBank/DDBJ whole genome shotgun (WGS) entry which is preliminary data.</text>
</comment>
<dbReference type="GO" id="GO:0003677">
    <property type="term" value="F:DNA binding"/>
    <property type="evidence" value="ECO:0007669"/>
    <property type="project" value="UniProtKB-UniRule"/>
</dbReference>
<gene>
    <name evidence="6" type="ORF">CD32_21430</name>
</gene>
<dbReference type="PANTHER" id="PTHR30349">
    <property type="entry name" value="PHAGE INTEGRASE-RELATED"/>
    <property type="match status" value="1"/>
</dbReference>
<dbReference type="InterPro" id="IPR010998">
    <property type="entry name" value="Integrase_recombinase_N"/>
</dbReference>
<dbReference type="SUPFAM" id="SSF56349">
    <property type="entry name" value="DNA breaking-rejoining enzymes"/>
    <property type="match status" value="1"/>
</dbReference>
<feature type="domain" description="Core-binding (CB)" evidence="5">
    <location>
        <begin position="1"/>
        <end position="82"/>
    </location>
</feature>
<proteinExistence type="inferred from homology"/>
<evidence type="ECO:0000259" key="5">
    <source>
        <dbReference type="PROSITE" id="PS51900"/>
    </source>
</evidence>
<dbReference type="eggNOG" id="COG4974">
    <property type="taxonomic scope" value="Bacteria"/>
</dbReference>